<dbReference type="KEGG" id="bco:Bcell_1315"/>
<accession>E6TTE4</accession>
<dbReference type="HOGENOM" id="CLU_194320_1_0_9"/>
<dbReference type="AlphaFoldDB" id="E6TTE4"/>
<gene>
    <name evidence="1" type="ordered locus">Bcell_1315</name>
</gene>
<name>E6TTE4_EVAC2</name>
<dbReference type="RefSeq" id="WP_013487918.1">
    <property type="nucleotide sequence ID" value="NC_014829.1"/>
</dbReference>
<dbReference type="STRING" id="649639.Bcell_1315"/>
<protein>
    <submittedName>
        <fullName evidence="1">Uncharacterized protein</fullName>
    </submittedName>
</protein>
<proteinExistence type="predicted"/>
<organism evidence="1 2">
    <name type="scientific">Evansella cellulosilytica (strain ATCC 21833 / DSM 2522 / FERM P-1141 / JCM 9156 / N-4)</name>
    <name type="common">Bacillus cellulosilyticus</name>
    <dbReference type="NCBI Taxonomy" id="649639"/>
    <lineage>
        <taxon>Bacteria</taxon>
        <taxon>Bacillati</taxon>
        <taxon>Bacillota</taxon>
        <taxon>Bacilli</taxon>
        <taxon>Bacillales</taxon>
        <taxon>Bacillaceae</taxon>
        <taxon>Evansella</taxon>
    </lineage>
</organism>
<evidence type="ECO:0000313" key="1">
    <source>
        <dbReference type="EMBL" id="ADU29580.1"/>
    </source>
</evidence>
<sequence length="74" mass="8735">MSDYQEYLSEWEKIDYLVEQGYRIVRVKESLSGDIVDFELSEKNGVEILHIKTAEGRKYYANLLMQEKTNLSKV</sequence>
<evidence type="ECO:0000313" key="2">
    <source>
        <dbReference type="Proteomes" id="UP000001401"/>
    </source>
</evidence>
<keyword evidence="2" id="KW-1185">Reference proteome</keyword>
<reference evidence="1" key="1">
    <citation type="submission" date="2010-12" db="EMBL/GenBank/DDBJ databases">
        <title>Complete sequence of Bacillus cellulosilyticus DSM 2522.</title>
        <authorList>
            <consortium name="US DOE Joint Genome Institute"/>
            <person name="Lucas S."/>
            <person name="Copeland A."/>
            <person name="Lapidus A."/>
            <person name="Cheng J.-F."/>
            <person name="Bruce D."/>
            <person name="Goodwin L."/>
            <person name="Pitluck S."/>
            <person name="Chertkov O."/>
            <person name="Detter J.C."/>
            <person name="Han C."/>
            <person name="Tapia R."/>
            <person name="Land M."/>
            <person name="Hauser L."/>
            <person name="Jeffries C."/>
            <person name="Kyrpides N."/>
            <person name="Ivanova N."/>
            <person name="Mikhailova N."/>
            <person name="Brumm P."/>
            <person name="Mead D."/>
            <person name="Woyke T."/>
        </authorList>
    </citation>
    <scope>NUCLEOTIDE SEQUENCE [LARGE SCALE GENOMIC DNA]</scope>
    <source>
        <strain evidence="1">DSM 2522</strain>
    </source>
</reference>
<dbReference type="OrthoDB" id="2454651at2"/>
<dbReference type="EMBL" id="CP002394">
    <property type="protein sequence ID" value="ADU29580.1"/>
    <property type="molecule type" value="Genomic_DNA"/>
</dbReference>
<dbReference type="Proteomes" id="UP000001401">
    <property type="component" value="Chromosome"/>
</dbReference>